<feature type="transmembrane region" description="Helical" evidence="12">
    <location>
        <begin position="159"/>
        <end position="185"/>
    </location>
</feature>
<dbReference type="InterPro" id="IPR003661">
    <property type="entry name" value="HisK_dim/P_dom"/>
</dbReference>
<feature type="domain" description="Histidine kinase" evidence="13">
    <location>
        <begin position="263"/>
        <end position="476"/>
    </location>
</feature>
<keyword evidence="6 12" id="KW-0812">Transmembrane</keyword>
<dbReference type="EMBL" id="BAAALM010000020">
    <property type="protein sequence ID" value="GAA1220951.1"/>
    <property type="molecule type" value="Genomic_DNA"/>
</dbReference>
<dbReference type="Gene3D" id="6.10.340.10">
    <property type="match status" value="1"/>
</dbReference>
<comment type="catalytic activity">
    <reaction evidence="1">
        <text>ATP + protein L-histidine = ADP + protein N-phospho-L-histidine.</text>
        <dbReference type="EC" id="2.7.13.3"/>
    </reaction>
</comment>
<dbReference type="Pfam" id="PF00672">
    <property type="entry name" value="HAMP"/>
    <property type="match status" value="1"/>
</dbReference>
<evidence type="ECO:0000259" key="13">
    <source>
        <dbReference type="PROSITE" id="PS50109"/>
    </source>
</evidence>
<dbReference type="CDD" id="cd00082">
    <property type="entry name" value="HisKA"/>
    <property type="match status" value="1"/>
</dbReference>
<keyword evidence="16" id="KW-1185">Reference proteome</keyword>
<keyword evidence="4" id="KW-0597">Phosphoprotein</keyword>
<reference evidence="16" key="1">
    <citation type="journal article" date="2019" name="Int. J. Syst. Evol. Microbiol.">
        <title>The Global Catalogue of Microorganisms (GCM) 10K type strain sequencing project: providing services to taxonomists for standard genome sequencing and annotation.</title>
        <authorList>
            <consortium name="The Broad Institute Genomics Platform"/>
            <consortium name="The Broad Institute Genome Sequencing Center for Infectious Disease"/>
            <person name="Wu L."/>
            <person name="Ma J."/>
        </authorList>
    </citation>
    <scope>NUCLEOTIDE SEQUENCE [LARGE SCALE GENOMIC DNA]</scope>
    <source>
        <strain evidence="16">JCM 13022</strain>
    </source>
</reference>
<dbReference type="InterPro" id="IPR005467">
    <property type="entry name" value="His_kinase_dom"/>
</dbReference>
<comment type="subcellular location">
    <subcellularLocation>
        <location evidence="2">Cell membrane</location>
    </subcellularLocation>
</comment>
<feature type="region of interest" description="Disordered" evidence="11">
    <location>
        <begin position="49"/>
        <end position="74"/>
    </location>
</feature>
<evidence type="ECO:0000256" key="10">
    <source>
        <dbReference type="ARBA" id="ARBA00023136"/>
    </source>
</evidence>
<keyword evidence="9" id="KW-0902">Two-component regulatory system</keyword>
<evidence type="ECO:0000256" key="1">
    <source>
        <dbReference type="ARBA" id="ARBA00000085"/>
    </source>
</evidence>
<keyword evidence="5" id="KW-0808">Transferase</keyword>
<dbReference type="PANTHER" id="PTHR45436">
    <property type="entry name" value="SENSOR HISTIDINE KINASE YKOH"/>
    <property type="match status" value="1"/>
</dbReference>
<dbReference type="PROSITE" id="PS50885">
    <property type="entry name" value="HAMP"/>
    <property type="match status" value="1"/>
</dbReference>
<keyword evidence="7 15" id="KW-0418">Kinase</keyword>
<evidence type="ECO:0000256" key="5">
    <source>
        <dbReference type="ARBA" id="ARBA00022679"/>
    </source>
</evidence>
<dbReference type="CDD" id="cd06225">
    <property type="entry name" value="HAMP"/>
    <property type="match status" value="1"/>
</dbReference>
<dbReference type="SMART" id="SM00388">
    <property type="entry name" value="HisKA"/>
    <property type="match status" value="1"/>
</dbReference>
<evidence type="ECO:0000256" key="3">
    <source>
        <dbReference type="ARBA" id="ARBA00012438"/>
    </source>
</evidence>
<dbReference type="CDD" id="cd00075">
    <property type="entry name" value="HATPase"/>
    <property type="match status" value="1"/>
</dbReference>
<evidence type="ECO:0000259" key="14">
    <source>
        <dbReference type="PROSITE" id="PS50885"/>
    </source>
</evidence>
<dbReference type="InterPro" id="IPR003660">
    <property type="entry name" value="HAMP_dom"/>
</dbReference>
<organism evidence="15 16">
    <name type="scientific">Prauserella alba</name>
    <dbReference type="NCBI Taxonomy" id="176898"/>
    <lineage>
        <taxon>Bacteria</taxon>
        <taxon>Bacillati</taxon>
        <taxon>Actinomycetota</taxon>
        <taxon>Actinomycetes</taxon>
        <taxon>Pseudonocardiales</taxon>
        <taxon>Pseudonocardiaceae</taxon>
        <taxon>Prauserella</taxon>
    </lineage>
</organism>
<dbReference type="GO" id="GO:0016301">
    <property type="term" value="F:kinase activity"/>
    <property type="evidence" value="ECO:0007669"/>
    <property type="project" value="UniProtKB-KW"/>
</dbReference>
<name>A0ABP4GD62_9PSEU</name>
<dbReference type="SMART" id="SM00387">
    <property type="entry name" value="HATPase_c"/>
    <property type="match status" value="1"/>
</dbReference>
<dbReference type="PANTHER" id="PTHR45436:SF5">
    <property type="entry name" value="SENSOR HISTIDINE KINASE TRCS"/>
    <property type="match status" value="1"/>
</dbReference>
<evidence type="ECO:0000256" key="12">
    <source>
        <dbReference type="SAM" id="Phobius"/>
    </source>
</evidence>
<accession>A0ABP4GD62</accession>
<comment type="caution">
    <text evidence="15">The sequence shown here is derived from an EMBL/GenBank/DDBJ whole genome shotgun (WGS) entry which is preliminary data.</text>
</comment>
<evidence type="ECO:0000313" key="16">
    <source>
        <dbReference type="Proteomes" id="UP001500467"/>
    </source>
</evidence>
<evidence type="ECO:0000256" key="11">
    <source>
        <dbReference type="SAM" id="MobiDB-lite"/>
    </source>
</evidence>
<keyword evidence="10 12" id="KW-0472">Membrane</keyword>
<dbReference type="InterPro" id="IPR004358">
    <property type="entry name" value="Sig_transdc_His_kin-like_C"/>
</dbReference>
<evidence type="ECO:0000256" key="9">
    <source>
        <dbReference type="ARBA" id="ARBA00023012"/>
    </source>
</evidence>
<feature type="domain" description="HAMP" evidence="14">
    <location>
        <begin position="186"/>
        <end position="248"/>
    </location>
</feature>
<feature type="compositionally biased region" description="Pro residues" evidence="11">
    <location>
        <begin position="60"/>
        <end position="70"/>
    </location>
</feature>
<dbReference type="Gene3D" id="3.30.565.10">
    <property type="entry name" value="Histidine kinase-like ATPase, C-terminal domain"/>
    <property type="match status" value="1"/>
</dbReference>
<dbReference type="SMART" id="SM00304">
    <property type="entry name" value="HAMP"/>
    <property type="match status" value="1"/>
</dbReference>
<dbReference type="PROSITE" id="PS50109">
    <property type="entry name" value="HIS_KIN"/>
    <property type="match status" value="1"/>
</dbReference>
<dbReference type="Pfam" id="PF00512">
    <property type="entry name" value="HisKA"/>
    <property type="match status" value="1"/>
</dbReference>
<dbReference type="RefSeq" id="WP_308292175.1">
    <property type="nucleotide sequence ID" value="NZ_BAAALM010000020.1"/>
</dbReference>
<dbReference type="EC" id="2.7.13.3" evidence="3"/>
<evidence type="ECO:0000256" key="6">
    <source>
        <dbReference type="ARBA" id="ARBA00022692"/>
    </source>
</evidence>
<proteinExistence type="predicted"/>
<dbReference type="Proteomes" id="UP001500467">
    <property type="component" value="Unassembled WGS sequence"/>
</dbReference>
<evidence type="ECO:0000313" key="15">
    <source>
        <dbReference type="EMBL" id="GAA1220951.1"/>
    </source>
</evidence>
<dbReference type="InterPro" id="IPR036890">
    <property type="entry name" value="HATPase_C_sf"/>
</dbReference>
<dbReference type="InterPro" id="IPR050428">
    <property type="entry name" value="TCS_sensor_his_kinase"/>
</dbReference>
<evidence type="ECO:0000256" key="2">
    <source>
        <dbReference type="ARBA" id="ARBA00004236"/>
    </source>
</evidence>
<protein>
    <recommendedName>
        <fullName evidence="3">histidine kinase</fullName>
        <ecNumber evidence="3">2.7.13.3</ecNumber>
    </recommendedName>
</protein>
<evidence type="ECO:0000256" key="4">
    <source>
        <dbReference type="ARBA" id="ARBA00022553"/>
    </source>
</evidence>
<dbReference type="Pfam" id="PF02518">
    <property type="entry name" value="HATPase_c"/>
    <property type="match status" value="1"/>
</dbReference>
<dbReference type="SUPFAM" id="SSF55874">
    <property type="entry name" value="ATPase domain of HSP90 chaperone/DNA topoisomerase II/histidine kinase"/>
    <property type="match status" value="1"/>
</dbReference>
<dbReference type="InterPro" id="IPR036097">
    <property type="entry name" value="HisK_dim/P_sf"/>
</dbReference>
<feature type="transmembrane region" description="Helical" evidence="12">
    <location>
        <begin position="9"/>
        <end position="33"/>
    </location>
</feature>
<dbReference type="PRINTS" id="PR00344">
    <property type="entry name" value="BCTRLSENSOR"/>
</dbReference>
<dbReference type="InterPro" id="IPR003594">
    <property type="entry name" value="HATPase_dom"/>
</dbReference>
<keyword evidence="8 12" id="KW-1133">Transmembrane helix</keyword>
<sequence>MRARLIGELLALLAVICLIIGVVTEIALSAFLVHELDEQLGSAGDRAVQVFDRPGRGPDTPRPAGPPPDPLNARGVSPGTIAGLVVDGSLVHASMLGDDGDPRPLGSPAEADLLDVPVDGEPRTVSLGDLGDYRVSALRNELGDVVITGLPLDDIHETLLGVGLILGGVSLIGLAVTGVSGAFVVRRTLRPLERMADTAGEVTQLPLHTGEVDLPVRVPDVDSDGRTEVGRVGAALNRMLGHVGDALDARQQSEMRVRRFVADASHELRTPLASISGYTQLIRRSDESLSAETTHALRRIESEAGRMTTLVEDMLLLARLDAGRPLATDEVDLSALVVDAVGDATVAMPGRRWRLDVPPEPVTIRGDEARLHQVIANLLSNAGKHTPEGTTVTAALSASDEGVTLSVADDGPGIPGDLAGIVFERFARGEASRSRATGSTGLGLAVVSAVVGAHRGTVDLDSEPGRTVFTVRLPAN</sequence>
<evidence type="ECO:0000256" key="7">
    <source>
        <dbReference type="ARBA" id="ARBA00022777"/>
    </source>
</evidence>
<evidence type="ECO:0000256" key="8">
    <source>
        <dbReference type="ARBA" id="ARBA00022989"/>
    </source>
</evidence>
<gene>
    <name evidence="15" type="ORF">GCM10009675_49740</name>
</gene>
<dbReference type="SUPFAM" id="SSF47384">
    <property type="entry name" value="Homodimeric domain of signal transducing histidine kinase"/>
    <property type="match status" value="1"/>
</dbReference>
<dbReference type="Gene3D" id="1.10.287.130">
    <property type="match status" value="1"/>
</dbReference>